<dbReference type="InterPro" id="IPR043504">
    <property type="entry name" value="Peptidase_S1_PA_chymotrypsin"/>
</dbReference>
<comment type="caution">
    <text evidence="2">The sequence shown here is derived from an EMBL/GenBank/DDBJ whole genome shotgun (WGS) entry which is preliminary data.</text>
</comment>
<evidence type="ECO:0000313" key="3">
    <source>
        <dbReference type="Proteomes" id="UP001500635"/>
    </source>
</evidence>
<dbReference type="RefSeq" id="WP_345000458.1">
    <property type="nucleotide sequence ID" value="NZ_BAABFR010000112.1"/>
</dbReference>
<feature type="signal peptide" evidence="1">
    <location>
        <begin position="1"/>
        <end position="24"/>
    </location>
</feature>
<dbReference type="Gene3D" id="2.40.10.10">
    <property type="entry name" value="Trypsin-like serine proteases"/>
    <property type="match status" value="2"/>
</dbReference>
<evidence type="ECO:0008006" key="4">
    <source>
        <dbReference type="Google" id="ProtNLM"/>
    </source>
</evidence>
<dbReference type="InterPro" id="IPR009003">
    <property type="entry name" value="Peptidase_S1_PA"/>
</dbReference>
<organism evidence="2 3">
    <name type="scientific">Tsukamurella soli</name>
    <dbReference type="NCBI Taxonomy" id="644556"/>
    <lineage>
        <taxon>Bacteria</taxon>
        <taxon>Bacillati</taxon>
        <taxon>Actinomycetota</taxon>
        <taxon>Actinomycetes</taxon>
        <taxon>Mycobacteriales</taxon>
        <taxon>Tsukamurellaceae</taxon>
        <taxon>Tsukamurella</taxon>
    </lineage>
</organism>
<reference evidence="3" key="1">
    <citation type="journal article" date="2019" name="Int. J. Syst. Evol. Microbiol.">
        <title>The Global Catalogue of Microorganisms (GCM) 10K type strain sequencing project: providing services to taxonomists for standard genome sequencing and annotation.</title>
        <authorList>
            <consortium name="The Broad Institute Genomics Platform"/>
            <consortium name="The Broad Institute Genome Sequencing Center for Infectious Disease"/>
            <person name="Wu L."/>
            <person name="Ma J."/>
        </authorList>
    </citation>
    <scope>NUCLEOTIDE SEQUENCE [LARGE SCALE GENOMIC DNA]</scope>
    <source>
        <strain evidence="3">JCM 17688</strain>
    </source>
</reference>
<accession>A0ABP8KCI5</accession>
<proteinExistence type="predicted"/>
<dbReference type="SUPFAM" id="SSF50494">
    <property type="entry name" value="Trypsin-like serine proteases"/>
    <property type="match status" value="1"/>
</dbReference>
<dbReference type="PROSITE" id="PS51257">
    <property type="entry name" value="PROKAR_LIPOPROTEIN"/>
    <property type="match status" value="1"/>
</dbReference>
<dbReference type="Proteomes" id="UP001500635">
    <property type="component" value="Unassembled WGS sequence"/>
</dbReference>
<sequence length="283" mass="28150">MRLLPVIAAVLVTACAACTGPATGTPPRSVEVGAGASGSVGAPEWVSVTDADLGVNGADLPQHGLTPAAGIGIGYQVPDATGTLRSKMCTLGPATDAGYVTAGHCGVGTATTGTFLSPDRQGSVTQPFTAVTRAEDQVGDPYIDSALVPSASVTARVGTMPVAGVLTVAAVQNLPPGTEVCFDGAKSGVSCGPVVSTDDAGELHFGAQVIAGDSGAPVFLVDGRARSVTLVGVLAADDDSDHTAYATYLDPALARLDARVLVNHAARAPQGASGYSERVVDRP</sequence>
<keyword evidence="3" id="KW-1185">Reference proteome</keyword>
<dbReference type="EMBL" id="BAABFR010000112">
    <property type="protein sequence ID" value="GAA4403697.1"/>
    <property type="molecule type" value="Genomic_DNA"/>
</dbReference>
<evidence type="ECO:0000256" key="1">
    <source>
        <dbReference type="SAM" id="SignalP"/>
    </source>
</evidence>
<feature type="chain" id="PRO_5045201877" description="Trypsin" evidence="1">
    <location>
        <begin position="25"/>
        <end position="283"/>
    </location>
</feature>
<keyword evidence="1" id="KW-0732">Signal</keyword>
<evidence type="ECO:0000313" key="2">
    <source>
        <dbReference type="EMBL" id="GAA4403697.1"/>
    </source>
</evidence>
<gene>
    <name evidence="2" type="ORF">GCM10023147_45460</name>
</gene>
<protein>
    <recommendedName>
        <fullName evidence="4">Trypsin</fullName>
    </recommendedName>
</protein>
<name>A0ABP8KCI5_9ACTN</name>